<feature type="transmembrane region" description="Helical" evidence="1">
    <location>
        <begin position="49"/>
        <end position="70"/>
    </location>
</feature>
<keyword evidence="3" id="KW-1185">Reference proteome</keyword>
<name>A0A4Q1KDZ6_9FLAO</name>
<dbReference type="Pfam" id="PF10101">
    <property type="entry name" value="DUF2339"/>
    <property type="match status" value="1"/>
</dbReference>
<keyword evidence="1" id="KW-0472">Membrane</keyword>
<dbReference type="OrthoDB" id="861561at2"/>
<organism evidence="2 3">
    <name type="scientific">Flavobacterium stagni</name>
    <dbReference type="NCBI Taxonomy" id="2506421"/>
    <lineage>
        <taxon>Bacteria</taxon>
        <taxon>Pseudomonadati</taxon>
        <taxon>Bacteroidota</taxon>
        <taxon>Flavobacteriia</taxon>
        <taxon>Flavobacteriales</taxon>
        <taxon>Flavobacteriaceae</taxon>
        <taxon>Flavobacterium</taxon>
    </lineage>
</organism>
<dbReference type="RefSeq" id="WP_129459874.1">
    <property type="nucleotide sequence ID" value="NZ_SBKN01000001.1"/>
</dbReference>
<dbReference type="Proteomes" id="UP000289857">
    <property type="component" value="Unassembled WGS sequence"/>
</dbReference>
<dbReference type="InterPro" id="IPR019286">
    <property type="entry name" value="DUF2339_TM"/>
</dbReference>
<feature type="transmembrane region" description="Helical" evidence="1">
    <location>
        <begin position="26"/>
        <end position="42"/>
    </location>
</feature>
<evidence type="ECO:0000313" key="2">
    <source>
        <dbReference type="EMBL" id="RXR23908.1"/>
    </source>
</evidence>
<dbReference type="EMBL" id="SBKN01000001">
    <property type="protein sequence ID" value="RXR23908.1"/>
    <property type="molecule type" value="Genomic_DNA"/>
</dbReference>
<evidence type="ECO:0000313" key="3">
    <source>
        <dbReference type="Proteomes" id="UP000289857"/>
    </source>
</evidence>
<gene>
    <name evidence="2" type="ORF">EQG61_00260</name>
</gene>
<accession>A0A4Q1KDZ6</accession>
<dbReference type="AlphaFoldDB" id="A0A4Q1KDZ6"/>
<reference evidence="3" key="1">
    <citation type="submission" date="2019-01" db="EMBL/GenBank/DDBJ databases">
        <title>Cytophagaceae bacterium strain CAR-16.</title>
        <authorList>
            <person name="Chen W.-M."/>
        </authorList>
    </citation>
    <scope>NUCLEOTIDE SEQUENCE [LARGE SCALE GENOMIC DNA]</scope>
    <source>
        <strain evidence="3">WWJ-16</strain>
    </source>
</reference>
<keyword evidence="1" id="KW-1133">Transmembrane helix</keyword>
<protein>
    <submittedName>
        <fullName evidence="2">DUF2339 domain-containing protein</fullName>
    </submittedName>
</protein>
<proteinExistence type="predicted"/>
<comment type="caution">
    <text evidence="2">The sequence shown here is derived from an EMBL/GenBank/DDBJ whole genome shotgun (WGS) entry which is preliminary data.</text>
</comment>
<sequence>MTFLWVLEALGLLVLSITLKEKYYRYVSLSVVGLCIVRLMFFDLSNTDFLIRALVLLGVGIVLLVMNSSFKNYKDRLD</sequence>
<keyword evidence="1" id="KW-0812">Transmembrane</keyword>
<evidence type="ECO:0000256" key="1">
    <source>
        <dbReference type="SAM" id="Phobius"/>
    </source>
</evidence>